<keyword evidence="4 12" id="KW-0547">Nucleotide-binding</keyword>
<organism evidence="15 16">
    <name type="scientific">Paralvinella palmiformis</name>
    <dbReference type="NCBI Taxonomy" id="53620"/>
    <lineage>
        <taxon>Eukaryota</taxon>
        <taxon>Metazoa</taxon>
        <taxon>Spiralia</taxon>
        <taxon>Lophotrochozoa</taxon>
        <taxon>Annelida</taxon>
        <taxon>Polychaeta</taxon>
        <taxon>Sedentaria</taxon>
        <taxon>Canalipalpata</taxon>
        <taxon>Terebellida</taxon>
        <taxon>Terebelliformia</taxon>
        <taxon>Alvinellidae</taxon>
        <taxon>Paralvinella</taxon>
    </lineage>
</organism>
<comment type="catalytic activity">
    <reaction evidence="9">
        <text>a 1,2-diacyl-sn-glycero-3-phospho-(1D-myo-inositol-5-phosphate) + ATP = a 1,2-diacyl-sn-glycero-3-phospho-(1D-myo-inositol-4,5-bisphosphate) + ADP + H(+)</text>
        <dbReference type="Rhea" id="RHEA:12280"/>
        <dbReference type="ChEBI" id="CHEBI:15378"/>
        <dbReference type="ChEBI" id="CHEBI:30616"/>
        <dbReference type="ChEBI" id="CHEBI:57795"/>
        <dbReference type="ChEBI" id="CHEBI:58456"/>
        <dbReference type="ChEBI" id="CHEBI:456216"/>
        <dbReference type="EC" id="2.7.1.149"/>
    </reaction>
    <physiologicalReaction direction="left-to-right" evidence="9">
        <dbReference type="Rhea" id="RHEA:12281"/>
    </physiologicalReaction>
</comment>
<keyword evidence="7" id="KW-0443">Lipid metabolism</keyword>
<evidence type="ECO:0000256" key="2">
    <source>
        <dbReference type="ARBA" id="ARBA00022490"/>
    </source>
</evidence>
<feature type="compositionally biased region" description="Acidic residues" evidence="13">
    <location>
        <begin position="404"/>
        <end position="415"/>
    </location>
</feature>
<reference evidence="15" key="1">
    <citation type="journal article" date="2023" name="Mol. Biol. Evol.">
        <title>Third-Generation Sequencing Reveals the Adaptive Role of the Epigenome in Three Deep-Sea Polychaetes.</title>
        <authorList>
            <person name="Perez M."/>
            <person name="Aroh O."/>
            <person name="Sun Y."/>
            <person name="Lan Y."/>
            <person name="Juniper S.K."/>
            <person name="Young C.R."/>
            <person name="Angers B."/>
            <person name="Qian P.Y."/>
        </authorList>
    </citation>
    <scope>NUCLEOTIDE SEQUENCE</scope>
    <source>
        <strain evidence="15">P08H-3</strain>
    </source>
</reference>
<dbReference type="GO" id="GO:0016309">
    <property type="term" value="F:1-phosphatidylinositol-5-phosphate 4-kinase activity"/>
    <property type="evidence" value="ECO:0007669"/>
    <property type="project" value="UniProtKB-EC"/>
</dbReference>
<evidence type="ECO:0000256" key="1">
    <source>
        <dbReference type="ARBA" id="ARBA00004496"/>
    </source>
</evidence>
<feature type="domain" description="PIPK" evidence="14">
    <location>
        <begin position="138"/>
        <end position="536"/>
    </location>
</feature>
<feature type="region of interest" description="Disordered" evidence="13">
    <location>
        <begin position="396"/>
        <end position="429"/>
    </location>
</feature>
<keyword evidence="6 12" id="KW-0067">ATP-binding</keyword>
<name>A0AAD9N9U1_9ANNE</name>
<evidence type="ECO:0000256" key="7">
    <source>
        <dbReference type="ARBA" id="ARBA00023098"/>
    </source>
</evidence>
<dbReference type="EMBL" id="JAODUP010000099">
    <property type="protein sequence ID" value="KAK2162397.1"/>
    <property type="molecule type" value="Genomic_DNA"/>
</dbReference>
<dbReference type="InterPro" id="IPR027483">
    <property type="entry name" value="PInositol-4-P-4/5-kinase_C_sf"/>
</dbReference>
<dbReference type="InterPro" id="IPR027484">
    <property type="entry name" value="PInositol-4-P-5-kinase_N"/>
</dbReference>
<evidence type="ECO:0000256" key="4">
    <source>
        <dbReference type="ARBA" id="ARBA00022741"/>
    </source>
</evidence>
<dbReference type="Pfam" id="PF01504">
    <property type="entry name" value="PIP5K"/>
    <property type="match status" value="1"/>
</dbReference>
<protein>
    <recommendedName>
        <fullName evidence="11">1-phosphatidylinositol-5-phosphate 4-kinase</fullName>
        <ecNumber evidence="11">2.7.1.149</ecNumber>
    </recommendedName>
</protein>
<evidence type="ECO:0000313" key="15">
    <source>
        <dbReference type="EMBL" id="KAK2162397.1"/>
    </source>
</evidence>
<dbReference type="GO" id="GO:0005886">
    <property type="term" value="C:plasma membrane"/>
    <property type="evidence" value="ECO:0007669"/>
    <property type="project" value="TreeGrafter"/>
</dbReference>
<evidence type="ECO:0000313" key="16">
    <source>
        <dbReference type="Proteomes" id="UP001208570"/>
    </source>
</evidence>
<dbReference type="SUPFAM" id="SSF56104">
    <property type="entry name" value="SAICAR synthase-like"/>
    <property type="match status" value="1"/>
</dbReference>
<dbReference type="AlphaFoldDB" id="A0AAD9N9U1"/>
<evidence type="ECO:0000256" key="10">
    <source>
        <dbReference type="ARBA" id="ARBA00036950"/>
    </source>
</evidence>
<dbReference type="EC" id="2.7.1.149" evidence="11"/>
<dbReference type="GO" id="GO:0005524">
    <property type="term" value="F:ATP binding"/>
    <property type="evidence" value="ECO:0007669"/>
    <property type="project" value="UniProtKB-UniRule"/>
</dbReference>
<evidence type="ECO:0000256" key="13">
    <source>
        <dbReference type="SAM" id="MobiDB-lite"/>
    </source>
</evidence>
<keyword evidence="2" id="KW-0963">Cytoplasm</keyword>
<accession>A0AAD9N9U1</accession>
<dbReference type="PANTHER" id="PTHR23086:SF8">
    <property type="entry name" value="PHOSPHATIDYLINOSITOL 5-PHOSPHATE 4-KINASE, ISOFORM A"/>
    <property type="match status" value="1"/>
</dbReference>
<evidence type="ECO:0000256" key="9">
    <source>
        <dbReference type="ARBA" id="ARBA00036698"/>
    </source>
</evidence>
<keyword evidence="3 12" id="KW-0808">Transferase</keyword>
<dbReference type="CDD" id="cd17305">
    <property type="entry name" value="PIPKc_PIP5KII"/>
    <property type="match status" value="1"/>
</dbReference>
<comment type="caution">
    <text evidence="15">The sequence shown here is derived from an EMBL/GenBank/DDBJ whole genome shotgun (WGS) entry which is preliminary data.</text>
</comment>
<dbReference type="InterPro" id="IPR023610">
    <property type="entry name" value="PInositol-4/5-P-5/4-kinase"/>
</dbReference>
<dbReference type="GO" id="GO:0016308">
    <property type="term" value="F:1-phosphatidylinositol-4-phosphate 5-kinase activity"/>
    <property type="evidence" value="ECO:0007669"/>
    <property type="project" value="TreeGrafter"/>
</dbReference>
<gene>
    <name evidence="15" type="ORF">LSH36_99g00026</name>
</gene>
<dbReference type="Gene3D" id="3.30.810.10">
    <property type="entry name" value="2-Layer Sandwich"/>
    <property type="match status" value="2"/>
</dbReference>
<comment type="catalytic activity">
    <reaction evidence="10">
        <text>1,2-dihexadecanoyl-sn-glycero-3-phospho-(1D-myo-inositol-5-phosphate) + GTP = 1,2-dihexadecanoyl-sn-glycero-3-phospho-(1D-myo-inositol-4,5-bisphosphate) + GDP + H(+)</text>
        <dbReference type="Rhea" id="RHEA:55964"/>
        <dbReference type="ChEBI" id="CHEBI:15378"/>
        <dbReference type="ChEBI" id="CHEBI:37565"/>
        <dbReference type="ChEBI" id="CHEBI:58189"/>
        <dbReference type="ChEBI" id="CHEBI:83423"/>
        <dbReference type="ChEBI" id="CHEBI:84968"/>
    </reaction>
    <physiologicalReaction direction="left-to-right" evidence="10">
        <dbReference type="Rhea" id="RHEA:55965"/>
    </physiologicalReaction>
</comment>
<dbReference type="PANTHER" id="PTHR23086">
    <property type="entry name" value="PHOSPHATIDYLINOSITOL-4-PHOSPHATE 5-KINASE"/>
    <property type="match status" value="1"/>
</dbReference>
<evidence type="ECO:0000256" key="8">
    <source>
        <dbReference type="ARBA" id="ARBA00036478"/>
    </source>
</evidence>
<comment type="catalytic activity">
    <reaction evidence="8">
        <text>1,2-dihexadecanoyl-sn-glycero-3-phospho-(1D-myo-inositol-5-phosphate) + ATP = 1,2-dihexadecanoyl-sn-glycero-3-phospho-(1D-myo-inositol-4,5-bisphosphate) + ADP + H(+)</text>
        <dbReference type="Rhea" id="RHEA:55992"/>
        <dbReference type="ChEBI" id="CHEBI:15378"/>
        <dbReference type="ChEBI" id="CHEBI:30616"/>
        <dbReference type="ChEBI" id="CHEBI:83423"/>
        <dbReference type="ChEBI" id="CHEBI:84968"/>
        <dbReference type="ChEBI" id="CHEBI:456216"/>
    </reaction>
    <physiologicalReaction direction="left-to-right" evidence="8">
        <dbReference type="Rhea" id="RHEA:55993"/>
    </physiologicalReaction>
</comment>
<dbReference type="FunFam" id="3.30.800.10:FF:000002">
    <property type="entry name" value="Phosphatidylinositol 5-phosphate 4-kinase type-2 beta"/>
    <property type="match status" value="1"/>
</dbReference>
<keyword evidence="16" id="KW-1185">Reference proteome</keyword>
<sequence length="537" mass="60740">MGVVTKRHSFGVTESALSWIKSYLSDRSQCVAIGMTTSEGKWCYKDRYLDHALQGTAPQYLEELVVPYQLTRSIRSESGAFLIIPTIPGVTYESPLRHTPEPFADLVLSKMAMAASWNAKQKKKHIKAVQPKLRVFRAKEPLMSVLMWGINHSINELNHISVPVMLMYDDFKAYSKIRMDNHLFNKENMPSHFKFKEYCPIVFRNLRERFGIDEEVYMNSLTKTSPIDVDVSGRSGARFLMSYDKRFVIKTMVSEEIAEIHRILKDYHQYIVECHASTLLPQYLGLYRITVNDQETYLCVMRNVFSPRLIVHTKYDLKGSTVARQASDKEKQKELPTFKDNDFVNDGIMIYIGKESKERLESTLKADVDFLVKLNLMDYSLLVGIHDVDRAEEEAAEANIAAADAEDESPEENGVDEGGGGLGGAEVDEGAVDLSTPNVSVACPTPPDSPGLLLDPPMFSGSFDPCFELFAVKSDERSGKNLIYFMALIDILTHYGVKKRSAQAAKTVKYGANAEISTVKPEQYARRFLDFILKYME</sequence>
<dbReference type="Gene3D" id="3.30.800.10">
    <property type="entry name" value="Phosphatidylinositol Phosphate Kinase II Beta"/>
    <property type="match status" value="1"/>
</dbReference>
<evidence type="ECO:0000259" key="14">
    <source>
        <dbReference type="PROSITE" id="PS51455"/>
    </source>
</evidence>
<dbReference type="InterPro" id="IPR002498">
    <property type="entry name" value="PInositol-4-P-4/5-kinase_core"/>
</dbReference>
<evidence type="ECO:0000256" key="12">
    <source>
        <dbReference type="PROSITE-ProRule" id="PRU00781"/>
    </source>
</evidence>
<dbReference type="PROSITE" id="PS51455">
    <property type="entry name" value="PIPK"/>
    <property type="match status" value="1"/>
</dbReference>
<keyword evidence="5 12" id="KW-0418">Kinase</keyword>
<dbReference type="Proteomes" id="UP001208570">
    <property type="component" value="Unassembled WGS sequence"/>
</dbReference>
<dbReference type="GO" id="GO:0046854">
    <property type="term" value="P:phosphatidylinositol phosphate biosynthetic process"/>
    <property type="evidence" value="ECO:0007669"/>
    <property type="project" value="TreeGrafter"/>
</dbReference>
<evidence type="ECO:0000256" key="5">
    <source>
        <dbReference type="ARBA" id="ARBA00022777"/>
    </source>
</evidence>
<dbReference type="GO" id="GO:0005737">
    <property type="term" value="C:cytoplasm"/>
    <property type="evidence" value="ECO:0007669"/>
    <property type="project" value="UniProtKB-SubCell"/>
</dbReference>
<proteinExistence type="predicted"/>
<evidence type="ECO:0000256" key="6">
    <source>
        <dbReference type="ARBA" id="ARBA00022840"/>
    </source>
</evidence>
<evidence type="ECO:0000256" key="3">
    <source>
        <dbReference type="ARBA" id="ARBA00022679"/>
    </source>
</evidence>
<dbReference type="SMART" id="SM00330">
    <property type="entry name" value="PIPKc"/>
    <property type="match status" value="1"/>
</dbReference>
<evidence type="ECO:0000256" key="11">
    <source>
        <dbReference type="ARBA" id="ARBA00039039"/>
    </source>
</evidence>
<comment type="subcellular location">
    <subcellularLocation>
        <location evidence="1">Cytoplasm</location>
    </subcellularLocation>
</comment>